<dbReference type="Pfam" id="PF00001">
    <property type="entry name" value="7tm_1"/>
    <property type="match status" value="1"/>
</dbReference>
<evidence type="ECO:0000256" key="6">
    <source>
        <dbReference type="SAM" id="MobiDB-lite"/>
    </source>
</evidence>
<dbReference type="SUPFAM" id="SSF81321">
    <property type="entry name" value="Family A G protein-coupled receptor-like"/>
    <property type="match status" value="1"/>
</dbReference>
<feature type="compositionally biased region" description="Acidic residues" evidence="6">
    <location>
        <begin position="725"/>
        <end position="745"/>
    </location>
</feature>
<feature type="transmembrane region" description="Helical" evidence="7">
    <location>
        <begin position="132"/>
        <end position="153"/>
    </location>
</feature>
<proteinExistence type="inferred from homology"/>
<feature type="region of interest" description="Disordered" evidence="6">
    <location>
        <begin position="846"/>
        <end position="866"/>
    </location>
</feature>
<dbReference type="CDD" id="cd14978">
    <property type="entry name" value="7tmA_FMRFamide_R-like"/>
    <property type="match status" value="1"/>
</dbReference>
<protein>
    <recommendedName>
        <fullName evidence="8">G-protein coupled receptors family 1 profile domain-containing protein</fullName>
    </recommendedName>
</protein>
<feature type="region of interest" description="Disordered" evidence="6">
    <location>
        <begin position="960"/>
        <end position="984"/>
    </location>
</feature>
<comment type="similarity">
    <text evidence="2">Belongs to the G-protein coupled receptor 1 family.</text>
</comment>
<evidence type="ECO:0000259" key="8">
    <source>
        <dbReference type="PROSITE" id="PS50262"/>
    </source>
</evidence>
<dbReference type="STRING" id="6832.A0A553NDK1"/>
<dbReference type="AlphaFoldDB" id="A0A553NDK1"/>
<evidence type="ECO:0000313" key="10">
    <source>
        <dbReference type="Proteomes" id="UP000318571"/>
    </source>
</evidence>
<dbReference type="Proteomes" id="UP000318571">
    <property type="component" value="Chromosome 10"/>
</dbReference>
<dbReference type="GO" id="GO:0016020">
    <property type="term" value="C:membrane"/>
    <property type="evidence" value="ECO:0007669"/>
    <property type="project" value="UniProtKB-SubCell"/>
</dbReference>
<sequence length="1059" mass="119385">MTMVANQSLALNYTGSDSEALGFPSENEAHGMEVFDEEHSGAMAMIFEFIIPGVLLNTIGLLGLVGNLISIIVLSRPQMKSSINCILIGLATFDSILIVTSILMFGFPAVYAYTQSVFDYYVFHLFPYMTPFIYPIGMIAQTGSAYLTLCVTLERYVAVCLPLKARSLCTYTRACWYVFGITLFAGVYNLPRFWEVSWYSSFDHEFNQTRTDIIPTALRDNQIYISVYITWMYLVVMYIIPFCSLAVLNLIIYHEVRRANSERARLTRLQQKAPKTTLIHNHNHPPTHTHTYTLFDSVAFTCFIRGEAYGMAEKMILLEIGLATMLMVVVIAFFLCNVLALVVNILELNHINVMPLNNVSNMLITLNSSLNFIIYCIFGEKFKRIFFRLFCPTLMKAKTTSEYMQRYPIGAQANNRSPPHAPQRPGPPQKNPLVVPLTPKHHQPRCHPRPGPSDKDSAANNNHPEPHSTRPPPPLRGRPATVLSSIRDSRGPRGLLNRQNRRRSNVILEELLPLRAPESLGGENQGRGPPNHDPTTTTTTTAIGTTSTAIPHDDRNGSDVVCTPSSSASNSPGTNPTRQKMRLKAIQLNRDECCCSLSSSARSPSPPGSRLSKHEVLYWCLCCGGLDKFGSFSPSNWNKRSSEPRRHHHRRRRQPHRRSSSQLWFHRHTLRTTLTASMDEPLEFDEHGTDVDFKYPEDHVRLLDAHKSRGIHCPADCKHSQEGCLEQDEDDDNDDDDDDDDDEQDEREKDRLRMDNFARGSRSTRNRLGARSLKCLKSDPNKGCLDPLGQQQCHRQDITITVNINAPSVSSAGSPASRTAGGRVPYRTASVRPFQSVVSEHLDDVNHPRDRIHPHPLQYQCIGPKRDRNQRGGCPHLLDSFGTNNEKQGWVVDDMDNNPSLEEASYLGLINASTKANIVNNTTVASIIHSGGDTHLIDTMRGERDLCRNDNHIDDDGAEELEEQEKKKQEQEQEMEREEMDGKMEEESMTVNSLNTFPHQVNDCNRHNQAKLKGETTSLTMAELRTKCVETAPFVVVGREETTNKVTDEEKFQLQKSTP</sequence>
<dbReference type="PRINTS" id="PR00237">
    <property type="entry name" value="GPCRRHODOPSN"/>
</dbReference>
<evidence type="ECO:0000313" key="9">
    <source>
        <dbReference type="EMBL" id="TRY63429.1"/>
    </source>
</evidence>
<feature type="domain" description="G-protein coupled receptors family 1 profile" evidence="8">
    <location>
        <begin position="66"/>
        <end position="375"/>
    </location>
</feature>
<comment type="caution">
    <text evidence="9">The sequence shown here is derived from an EMBL/GenBank/DDBJ whole genome shotgun (WGS) entry which is preliminary data.</text>
</comment>
<evidence type="ECO:0000256" key="1">
    <source>
        <dbReference type="ARBA" id="ARBA00004370"/>
    </source>
</evidence>
<name>A0A553NDK1_TIGCA</name>
<accession>A0A553NDK1</accession>
<feature type="compositionally biased region" description="Basic and acidic residues" evidence="6">
    <location>
        <begin position="746"/>
        <end position="756"/>
    </location>
</feature>
<keyword evidence="5 7" id="KW-0472">Membrane</keyword>
<organism evidence="9 10">
    <name type="scientific">Tigriopus californicus</name>
    <name type="common">Marine copepod</name>
    <dbReference type="NCBI Taxonomy" id="6832"/>
    <lineage>
        <taxon>Eukaryota</taxon>
        <taxon>Metazoa</taxon>
        <taxon>Ecdysozoa</taxon>
        <taxon>Arthropoda</taxon>
        <taxon>Crustacea</taxon>
        <taxon>Multicrustacea</taxon>
        <taxon>Hexanauplia</taxon>
        <taxon>Copepoda</taxon>
        <taxon>Harpacticoida</taxon>
        <taxon>Harpacticidae</taxon>
        <taxon>Tigriopus</taxon>
    </lineage>
</organism>
<keyword evidence="10" id="KW-1185">Reference proteome</keyword>
<feature type="compositionally biased region" description="Basic residues" evidence="6">
    <location>
        <begin position="439"/>
        <end position="448"/>
    </location>
</feature>
<feature type="region of interest" description="Disordered" evidence="6">
    <location>
        <begin position="724"/>
        <end position="765"/>
    </location>
</feature>
<reference evidence="9 10" key="1">
    <citation type="journal article" date="2018" name="Nat. Ecol. Evol.">
        <title>Genomic signatures of mitonuclear coevolution across populations of Tigriopus californicus.</title>
        <authorList>
            <person name="Barreto F.S."/>
            <person name="Watson E.T."/>
            <person name="Lima T.G."/>
            <person name="Willett C.S."/>
            <person name="Edmands S."/>
            <person name="Li W."/>
            <person name="Burton R.S."/>
        </authorList>
    </citation>
    <scope>NUCLEOTIDE SEQUENCE [LARGE SCALE GENOMIC DNA]</scope>
    <source>
        <strain evidence="9 10">San Diego</strain>
    </source>
</reference>
<feature type="transmembrane region" description="Helical" evidence="7">
    <location>
        <begin position="174"/>
        <end position="191"/>
    </location>
</feature>
<dbReference type="InterPro" id="IPR052954">
    <property type="entry name" value="GPCR-Ligand_Int"/>
</dbReference>
<evidence type="ECO:0000256" key="2">
    <source>
        <dbReference type="ARBA" id="ARBA00010663"/>
    </source>
</evidence>
<feature type="compositionally biased region" description="Low complexity" evidence="6">
    <location>
        <begin position="535"/>
        <end position="550"/>
    </location>
</feature>
<dbReference type="PANTHER" id="PTHR46641">
    <property type="entry name" value="FMRFAMIDE RECEPTOR-RELATED"/>
    <property type="match status" value="1"/>
</dbReference>
<feature type="region of interest" description="Disordered" evidence="6">
    <location>
        <begin position="411"/>
        <end position="501"/>
    </location>
</feature>
<keyword evidence="3 7" id="KW-0812">Transmembrane</keyword>
<evidence type="ECO:0000256" key="3">
    <source>
        <dbReference type="ARBA" id="ARBA00022692"/>
    </source>
</evidence>
<dbReference type="EMBL" id="VCGU01000458">
    <property type="protein sequence ID" value="TRY63429.1"/>
    <property type="molecule type" value="Genomic_DNA"/>
</dbReference>
<evidence type="ECO:0000256" key="4">
    <source>
        <dbReference type="ARBA" id="ARBA00022989"/>
    </source>
</evidence>
<feature type="compositionally biased region" description="Basic residues" evidence="6">
    <location>
        <begin position="645"/>
        <end position="661"/>
    </location>
</feature>
<feature type="compositionally biased region" description="Pro residues" evidence="6">
    <location>
        <begin position="419"/>
        <end position="430"/>
    </location>
</feature>
<feature type="compositionally biased region" description="Polar residues" evidence="6">
    <location>
        <begin position="563"/>
        <end position="578"/>
    </location>
</feature>
<dbReference type="InterPro" id="IPR000276">
    <property type="entry name" value="GPCR_Rhodpsn"/>
</dbReference>
<feature type="transmembrane region" description="Helical" evidence="7">
    <location>
        <begin position="86"/>
        <end position="112"/>
    </location>
</feature>
<feature type="region of interest" description="Disordered" evidence="6">
    <location>
        <begin position="516"/>
        <end position="578"/>
    </location>
</feature>
<feature type="transmembrane region" description="Helical" evidence="7">
    <location>
        <begin position="49"/>
        <end position="74"/>
    </location>
</feature>
<dbReference type="InterPro" id="IPR017452">
    <property type="entry name" value="GPCR_Rhodpsn_7TM"/>
</dbReference>
<gene>
    <name evidence="9" type="ORF">TCAL_12380</name>
</gene>
<feature type="transmembrane region" description="Helical" evidence="7">
    <location>
        <begin position="228"/>
        <end position="253"/>
    </location>
</feature>
<dbReference type="GO" id="GO:0004930">
    <property type="term" value="F:G protein-coupled receptor activity"/>
    <property type="evidence" value="ECO:0007669"/>
    <property type="project" value="InterPro"/>
</dbReference>
<dbReference type="PANTHER" id="PTHR46641:SF2">
    <property type="entry name" value="FMRFAMIDE RECEPTOR"/>
    <property type="match status" value="1"/>
</dbReference>
<evidence type="ECO:0000256" key="5">
    <source>
        <dbReference type="ARBA" id="ARBA00023136"/>
    </source>
</evidence>
<dbReference type="PROSITE" id="PS50262">
    <property type="entry name" value="G_PROTEIN_RECEP_F1_2"/>
    <property type="match status" value="1"/>
</dbReference>
<feature type="region of interest" description="Disordered" evidence="6">
    <location>
        <begin position="634"/>
        <end position="661"/>
    </location>
</feature>
<comment type="subcellular location">
    <subcellularLocation>
        <location evidence="1">Membrane</location>
    </subcellularLocation>
</comment>
<evidence type="ECO:0000256" key="7">
    <source>
        <dbReference type="SAM" id="Phobius"/>
    </source>
</evidence>
<feature type="transmembrane region" description="Helical" evidence="7">
    <location>
        <begin position="320"/>
        <end position="346"/>
    </location>
</feature>
<dbReference type="Gene3D" id="1.20.1070.10">
    <property type="entry name" value="Rhodopsin 7-helix transmembrane proteins"/>
    <property type="match status" value="1"/>
</dbReference>
<keyword evidence="4 7" id="KW-1133">Transmembrane helix</keyword>